<dbReference type="InterPro" id="IPR000374">
    <property type="entry name" value="PC_trans"/>
</dbReference>
<protein>
    <recommendedName>
        <fullName evidence="7 18">Phosphatidate cytidylyltransferase</fullName>
        <ecNumber evidence="6 18">2.7.7.41</ecNumber>
    </recommendedName>
</protein>
<evidence type="ECO:0000256" key="15">
    <source>
        <dbReference type="ARBA" id="ARBA00023136"/>
    </source>
</evidence>
<keyword evidence="10 18" id="KW-0808">Transferase</keyword>
<evidence type="ECO:0000256" key="18">
    <source>
        <dbReference type="RuleBase" id="RU003938"/>
    </source>
</evidence>
<dbReference type="PANTHER" id="PTHR46382:SF1">
    <property type="entry name" value="PHOSPHATIDATE CYTIDYLYLTRANSFERASE"/>
    <property type="match status" value="1"/>
</dbReference>
<keyword evidence="12 18" id="KW-0548">Nucleotidyltransferase</keyword>
<dbReference type="Proteomes" id="UP000192708">
    <property type="component" value="Unassembled WGS sequence"/>
</dbReference>
<dbReference type="EC" id="2.7.7.41" evidence="6 18"/>
<dbReference type="AlphaFoldDB" id="A0A1W1ZCT2"/>
<feature type="transmembrane region" description="Helical" evidence="19">
    <location>
        <begin position="212"/>
        <end position="233"/>
    </location>
</feature>
<evidence type="ECO:0000256" key="5">
    <source>
        <dbReference type="ARBA" id="ARBA00010185"/>
    </source>
</evidence>
<evidence type="ECO:0000313" key="21">
    <source>
        <dbReference type="Proteomes" id="UP000192708"/>
    </source>
</evidence>
<comment type="similarity">
    <text evidence="5 18">Belongs to the CDS family.</text>
</comment>
<comment type="subcellular location">
    <subcellularLocation>
        <location evidence="2">Cell membrane</location>
        <topology evidence="2">Multi-pass membrane protein</topology>
    </subcellularLocation>
</comment>
<keyword evidence="14" id="KW-0443">Lipid metabolism</keyword>
<evidence type="ECO:0000256" key="19">
    <source>
        <dbReference type="SAM" id="Phobius"/>
    </source>
</evidence>
<accession>A0A1W1ZCT2</accession>
<feature type="transmembrane region" description="Helical" evidence="19">
    <location>
        <begin position="91"/>
        <end position="108"/>
    </location>
</feature>
<dbReference type="Pfam" id="PF01148">
    <property type="entry name" value="CTP_transf_1"/>
    <property type="match status" value="1"/>
</dbReference>
<gene>
    <name evidence="20" type="ORF">SAMN06296008_10527</name>
</gene>
<dbReference type="PANTHER" id="PTHR46382">
    <property type="entry name" value="PHOSPHATIDATE CYTIDYLYLTRANSFERASE"/>
    <property type="match status" value="1"/>
</dbReference>
<evidence type="ECO:0000256" key="9">
    <source>
        <dbReference type="ARBA" id="ARBA00022516"/>
    </source>
</evidence>
<evidence type="ECO:0000256" key="17">
    <source>
        <dbReference type="ARBA" id="ARBA00023264"/>
    </source>
</evidence>
<keyword evidence="21" id="KW-1185">Reference proteome</keyword>
<sequence length="278" mass="30226">MLKARVWTAIVLLTLFGPILILLPALHLYISLIGILSIGAWEWGRLLWPSNKYLPIAYALLVGISLAGLLGQHQGIILDLDTVMMNILFQYPIYAGVALWLVVVPVILKKSLNFSLLKFSNLLSVLGFLIFISAFCSALVLRDQGRWLFLAVIGIVWCADIGAYFAGKKFGKNKLAINISPGKSWEGAFGGGLVVCLFILGVYLIANQPELNLTLVLLIGLFLSVMSVVGDLFESLMKRLAKVKDSSALLPGHGGVLDRIDAILPVLPLAALLFKVIS</sequence>
<keyword evidence="11 18" id="KW-0812">Transmembrane</keyword>
<dbReference type="STRING" id="1938817.SAMN06296008_10527"/>
<dbReference type="EMBL" id="FWXJ01000005">
    <property type="protein sequence ID" value="SMC46146.1"/>
    <property type="molecule type" value="Genomic_DNA"/>
</dbReference>
<feature type="transmembrane region" description="Helical" evidence="19">
    <location>
        <begin position="147"/>
        <end position="166"/>
    </location>
</feature>
<evidence type="ECO:0000256" key="14">
    <source>
        <dbReference type="ARBA" id="ARBA00023098"/>
    </source>
</evidence>
<evidence type="ECO:0000256" key="11">
    <source>
        <dbReference type="ARBA" id="ARBA00022692"/>
    </source>
</evidence>
<feature type="transmembrane region" description="Helical" evidence="19">
    <location>
        <begin position="120"/>
        <end position="141"/>
    </location>
</feature>
<dbReference type="UniPathway" id="UPA00557">
    <property type="reaction ID" value="UER00614"/>
</dbReference>
<reference evidence="20 21" key="1">
    <citation type="submission" date="2017-04" db="EMBL/GenBank/DDBJ databases">
        <authorList>
            <person name="Afonso C.L."/>
            <person name="Miller P.J."/>
            <person name="Scott M.A."/>
            <person name="Spackman E."/>
            <person name="Goraichik I."/>
            <person name="Dimitrov K.M."/>
            <person name="Suarez D.L."/>
            <person name="Swayne D.E."/>
        </authorList>
    </citation>
    <scope>NUCLEOTIDE SEQUENCE [LARGE SCALE GENOMIC DNA]</scope>
    <source>
        <strain evidence="20 21">VK13</strain>
    </source>
</reference>
<name>A0A1W1ZCT2_9BURK</name>
<feature type="transmembrane region" description="Helical" evidence="19">
    <location>
        <begin position="53"/>
        <end position="71"/>
    </location>
</feature>
<keyword evidence="16" id="KW-0594">Phospholipid biosynthesis</keyword>
<evidence type="ECO:0000256" key="10">
    <source>
        <dbReference type="ARBA" id="ARBA00022679"/>
    </source>
</evidence>
<keyword evidence="9" id="KW-0444">Lipid biosynthesis</keyword>
<keyword evidence="8" id="KW-1003">Cell membrane</keyword>
<keyword evidence="15 19" id="KW-0472">Membrane</keyword>
<dbReference type="OrthoDB" id="9799199at2"/>
<proteinExistence type="inferred from homology"/>
<dbReference type="PROSITE" id="PS01315">
    <property type="entry name" value="CDS"/>
    <property type="match status" value="1"/>
</dbReference>
<evidence type="ECO:0000256" key="12">
    <source>
        <dbReference type="ARBA" id="ARBA00022695"/>
    </source>
</evidence>
<dbReference type="RefSeq" id="WP_084283190.1">
    <property type="nucleotide sequence ID" value="NZ_FWXJ01000005.1"/>
</dbReference>
<dbReference type="GO" id="GO:0016024">
    <property type="term" value="P:CDP-diacylglycerol biosynthetic process"/>
    <property type="evidence" value="ECO:0007669"/>
    <property type="project" value="UniProtKB-UniPathway"/>
</dbReference>
<comment type="pathway">
    <text evidence="3 18">Phospholipid metabolism; CDP-diacylglycerol biosynthesis; CDP-diacylglycerol from sn-glycerol 3-phosphate: step 3/3.</text>
</comment>
<dbReference type="GO" id="GO:0004605">
    <property type="term" value="F:phosphatidate cytidylyltransferase activity"/>
    <property type="evidence" value="ECO:0007669"/>
    <property type="project" value="UniProtKB-EC"/>
</dbReference>
<evidence type="ECO:0000256" key="1">
    <source>
        <dbReference type="ARBA" id="ARBA00001698"/>
    </source>
</evidence>
<keyword evidence="17" id="KW-1208">Phospholipid metabolism</keyword>
<evidence type="ECO:0000313" key="20">
    <source>
        <dbReference type="EMBL" id="SMC46146.1"/>
    </source>
</evidence>
<evidence type="ECO:0000256" key="4">
    <source>
        <dbReference type="ARBA" id="ARBA00005189"/>
    </source>
</evidence>
<evidence type="ECO:0000256" key="16">
    <source>
        <dbReference type="ARBA" id="ARBA00023209"/>
    </source>
</evidence>
<feature type="transmembrane region" description="Helical" evidence="19">
    <location>
        <begin position="6"/>
        <end position="32"/>
    </location>
</feature>
<comment type="pathway">
    <text evidence="4">Lipid metabolism.</text>
</comment>
<keyword evidence="13 19" id="KW-1133">Transmembrane helix</keyword>
<evidence type="ECO:0000256" key="13">
    <source>
        <dbReference type="ARBA" id="ARBA00022989"/>
    </source>
</evidence>
<dbReference type="GO" id="GO:0005886">
    <property type="term" value="C:plasma membrane"/>
    <property type="evidence" value="ECO:0007669"/>
    <property type="project" value="UniProtKB-SubCell"/>
</dbReference>
<evidence type="ECO:0000256" key="8">
    <source>
        <dbReference type="ARBA" id="ARBA00022475"/>
    </source>
</evidence>
<comment type="catalytic activity">
    <reaction evidence="1 18">
        <text>a 1,2-diacyl-sn-glycero-3-phosphate + CTP + H(+) = a CDP-1,2-diacyl-sn-glycerol + diphosphate</text>
        <dbReference type="Rhea" id="RHEA:16229"/>
        <dbReference type="ChEBI" id="CHEBI:15378"/>
        <dbReference type="ChEBI" id="CHEBI:33019"/>
        <dbReference type="ChEBI" id="CHEBI:37563"/>
        <dbReference type="ChEBI" id="CHEBI:58332"/>
        <dbReference type="ChEBI" id="CHEBI:58608"/>
        <dbReference type="EC" id="2.7.7.41"/>
    </reaction>
</comment>
<evidence type="ECO:0000256" key="2">
    <source>
        <dbReference type="ARBA" id="ARBA00004651"/>
    </source>
</evidence>
<organism evidence="20 21">
    <name type="scientific">Polynucleobacter kasalickyi</name>
    <dbReference type="NCBI Taxonomy" id="1938817"/>
    <lineage>
        <taxon>Bacteria</taxon>
        <taxon>Pseudomonadati</taxon>
        <taxon>Pseudomonadota</taxon>
        <taxon>Betaproteobacteria</taxon>
        <taxon>Burkholderiales</taxon>
        <taxon>Burkholderiaceae</taxon>
        <taxon>Polynucleobacter</taxon>
    </lineage>
</organism>
<evidence type="ECO:0000256" key="6">
    <source>
        <dbReference type="ARBA" id="ARBA00012487"/>
    </source>
</evidence>
<evidence type="ECO:0000256" key="3">
    <source>
        <dbReference type="ARBA" id="ARBA00005119"/>
    </source>
</evidence>
<feature type="transmembrane region" description="Helical" evidence="19">
    <location>
        <begin position="187"/>
        <end position="206"/>
    </location>
</feature>
<evidence type="ECO:0000256" key="7">
    <source>
        <dbReference type="ARBA" id="ARBA00019373"/>
    </source>
</evidence>